<evidence type="ECO:0000256" key="2">
    <source>
        <dbReference type="ARBA" id="ARBA00009765"/>
    </source>
</evidence>
<keyword evidence="5 8" id="KW-0812">Transmembrane</keyword>
<accession>A0A2H0N2A9</accession>
<dbReference type="Gene3D" id="1.20.58.340">
    <property type="entry name" value="Magnesium transport protein CorA, transmembrane region"/>
    <property type="match status" value="2"/>
</dbReference>
<evidence type="ECO:0000256" key="7">
    <source>
        <dbReference type="ARBA" id="ARBA00023136"/>
    </source>
</evidence>
<dbReference type="AlphaFoldDB" id="A0A2H0N2A9"/>
<dbReference type="GO" id="GO:0015087">
    <property type="term" value="F:cobalt ion transmembrane transporter activity"/>
    <property type="evidence" value="ECO:0007669"/>
    <property type="project" value="TreeGrafter"/>
</dbReference>
<dbReference type="SUPFAM" id="SSF144083">
    <property type="entry name" value="Magnesium transport protein CorA, transmembrane region"/>
    <property type="match status" value="1"/>
</dbReference>
<evidence type="ECO:0000256" key="1">
    <source>
        <dbReference type="ARBA" id="ARBA00004651"/>
    </source>
</evidence>
<evidence type="ECO:0000256" key="8">
    <source>
        <dbReference type="SAM" id="Phobius"/>
    </source>
</evidence>
<dbReference type="Proteomes" id="UP000229782">
    <property type="component" value="Unassembled WGS sequence"/>
</dbReference>
<dbReference type="PANTHER" id="PTHR46494">
    <property type="entry name" value="CORA FAMILY METAL ION TRANSPORTER (EUROFUNG)"/>
    <property type="match status" value="1"/>
</dbReference>
<dbReference type="GO" id="GO:0000287">
    <property type="term" value="F:magnesium ion binding"/>
    <property type="evidence" value="ECO:0007669"/>
    <property type="project" value="TreeGrafter"/>
</dbReference>
<evidence type="ECO:0000313" key="10">
    <source>
        <dbReference type="Proteomes" id="UP000229782"/>
    </source>
</evidence>
<dbReference type="InterPro" id="IPR045861">
    <property type="entry name" value="CorA_cytoplasmic_dom"/>
</dbReference>
<dbReference type="Gene3D" id="3.30.460.20">
    <property type="entry name" value="CorA soluble domain-like"/>
    <property type="match status" value="1"/>
</dbReference>
<dbReference type="GO" id="GO:0050897">
    <property type="term" value="F:cobalt ion binding"/>
    <property type="evidence" value="ECO:0007669"/>
    <property type="project" value="TreeGrafter"/>
</dbReference>
<dbReference type="Pfam" id="PF01544">
    <property type="entry name" value="CorA"/>
    <property type="match status" value="1"/>
</dbReference>
<protein>
    <recommendedName>
        <fullName evidence="11">Magnesium transporter CorA</fullName>
    </recommendedName>
</protein>
<evidence type="ECO:0000256" key="3">
    <source>
        <dbReference type="ARBA" id="ARBA00022448"/>
    </source>
</evidence>
<comment type="similarity">
    <text evidence="2">Belongs to the CorA metal ion transporter (MIT) (TC 1.A.35) family.</text>
</comment>
<dbReference type="CDD" id="cd12822">
    <property type="entry name" value="TmCorA-like"/>
    <property type="match status" value="1"/>
</dbReference>
<evidence type="ECO:0008006" key="11">
    <source>
        <dbReference type="Google" id="ProtNLM"/>
    </source>
</evidence>
<sequence length="306" mass="35133">MAIKIISHGDLTWINIDHIDAGALEYLKTSHHFHQLDLDDIQSESQTPKIDTYKNYLFIVLQVPHWQGSTKTIIPLGIDCFIGENYLITVQHSKVKDMTHFFYKCMKNRKTKKEWMSGTSGFLLYNLLEALFYNSRTTLNNIGKQISKLEDTIFAGDQGINIVKELAIHRRNVLSFRRIIDPQRYVIANLSHMRKPFLDETLSIYFDNVVDYLNKLWAILDTYKDTVSGLHVTVESLMTQRTNKVVGILTAISVGLLPLTLLSGIYGMNISGLPFAHNPLYVWGMFGGLSLLIILIILVMRRKQWL</sequence>
<proteinExistence type="inferred from homology"/>
<organism evidence="9 10">
    <name type="scientific">Candidatus Magasanikbacteria bacterium CG11_big_fil_rev_8_21_14_0_20_43_7</name>
    <dbReference type="NCBI Taxonomy" id="1974654"/>
    <lineage>
        <taxon>Bacteria</taxon>
        <taxon>Candidatus Magasanikiibacteriota</taxon>
    </lineage>
</organism>
<gene>
    <name evidence="9" type="ORF">COV60_02495</name>
</gene>
<reference evidence="9 10" key="1">
    <citation type="submission" date="2017-09" db="EMBL/GenBank/DDBJ databases">
        <title>Depth-based differentiation of microbial function through sediment-hosted aquifers and enrichment of novel symbionts in the deep terrestrial subsurface.</title>
        <authorList>
            <person name="Probst A.J."/>
            <person name="Ladd B."/>
            <person name="Jarett J.K."/>
            <person name="Geller-Mcgrath D.E."/>
            <person name="Sieber C.M."/>
            <person name="Emerson J.B."/>
            <person name="Anantharaman K."/>
            <person name="Thomas B.C."/>
            <person name="Malmstrom R."/>
            <person name="Stieglmeier M."/>
            <person name="Klingl A."/>
            <person name="Woyke T."/>
            <person name="Ryan C.M."/>
            <person name="Banfield J.F."/>
        </authorList>
    </citation>
    <scope>NUCLEOTIDE SEQUENCE [LARGE SCALE GENOMIC DNA]</scope>
    <source>
        <strain evidence="9">CG11_big_fil_rev_8_21_14_0_20_43_7</strain>
    </source>
</reference>
<dbReference type="EMBL" id="PCWM01000058">
    <property type="protein sequence ID" value="PIR03028.1"/>
    <property type="molecule type" value="Genomic_DNA"/>
</dbReference>
<name>A0A2H0N2A9_9BACT</name>
<evidence type="ECO:0000313" key="9">
    <source>
        <dbReference type="EMBL" id="PIR03028.1"/>
    </source>
</evidence>
<dbReference type="SUPFAM" id="SSF143865">
    <property type="entry name" value="CorA soluble domain-like"/>
    <property type="match status" value="1"/>
</dbReference>
<comment type="caution">
    <text evidence="9">The sequence shown here is derived from an EMBL/GenBank/DDBJ whole genome shotgun (WGS) entry which is preliminary data.</text>
</comment>
<keyword evidence="6 8" id="KW-1133">Transmembrane helix</keyword>
<keyword evidence="4" id="KW-1003">Cell membrane</keyword>
<feature type="transmembrane region" description="Helical" evidence="8">
    <location>
        <begin position="245"/>
        <end position="268"/>
    </location>
</feature>
<keyword evidence="7 8" id="KW-0472">Membrane</keyword>
<evidence type="ECO:0000256" key="4">
    <source>
        <dbReference type="ARBA" id="ARBA00022475"/>
    </source>
</evidence>
<dbReference type="InterPro" id="IPR045863">
    <property type="entry name" value="CorA_TM1_TM2"/>
</dbReference>
<evidence type="ECO:0000256" key="6">
    <source>
        <dbReference type="ARBA" id="ARBA00022989"/>
    </source>
</evidence>
<keyword evidence="3" id="KW-0813">Transport</keyword>
<evidence type="ECO:0000256" key="5">
    <source>
        <dbReference type="ARBA" id="ARBA00022692"/>
    </source>
</evidence>
<dbReference type="PANTHER" id="PTHR46494:SF1">
    <property type="entry name" value="CORA FAMILY METAL ION TRANSPORTER (EUROFUNG)"/>
    <property type="match status" value="1"/>
</dbReference>
<feature type="transmembrane region" description="Helical" evidence="8">
    <location>
        <begin position="280"/>
        <end position="300"/>
    </location>
</feature>
<dbReference type="InterPro" id="IPR002523">
    <property type="entry name" value="MgTranspt_CorA/ZnTranspt_ZntB"/>
</dbReference>
<dbReference type="GO" id="GO:0015095">
    <property type="term" value="F:magnesium ion transmembrane transporter activity"/>
    <property type="evidence" value="ECO:0007669"/>
    <property type="project" value="TreeGrafter"/>
</dbReference>
<dbReference type="GO" id="GO:0005886">
    <property type="term" value="C:plasma membrane"/>
    <property type="evidence" value="ECO:0007669"/>
    <property type="project" value="UniProtKB-SubCell"/>
</dbReference>
<comment type="subcellular location">
    <subcellularLocation>
        <location evidence="1">Cell membrane</location>
        <topology evidence="1">Multi-pass membrane protein</topology>
    </subcellularLocation>
</comment>